<accession>A0A7W4KEI2</accession>
<dbReference type="InterPro" id="IPR036390">
    <property type="entry name" value="WH_DNA-bd_sf"/>
</dbReference>
<dbReference type="PANTHER" id="PTHR43132">
    <property type="entry name" value="ARSENICAL RESISTANCE OPERON REPRESSOR ARSR-RELATED"/>
    <property type="match status" value="1"/>
</dbReference>
<dbReference type="NCBIfam" id="NF033788">
    <property type="entry name" value="HTH_metalloreg"/>
    <property type="match status" value="1"/>
</dbReference>
<dbReference type="Gene3D" id="1.10.10.10">
    <property type="entry name" value="Winged helix-like DNA-binding domain superfamily/Winged helix DNA-binding domain"/>
    <property type="match status" value="1"/>
</dbReference>
<protein>
    <submittedName>
        <fullName evidence="5">Helix-turn-helix transcriptional regulator</fullName>
    </submittedName>
</protein>
<sequence>MKASVICRDIGAASAFMRVLGNPYRLAILCLLLEGELSVMQIETMLDIHQPTLSQQLTTLREAGLIASRREAKHVFYRVADPRVAPIVGTLRNFYSELLPPETYLVTGADTQDRATLAEIRAMARLSERESM</sequence>
<dbReference type="InterPro" id="IPR036388">
    <property type="entry name" value="WH-like_DNA-bd_sf"/>
</dbReference>
<gene>
    <name evidence="5" type="ORF">HLH27_10805</name>
</gene>
<dbReference type="SUPFAM" id="SSF46785">
    <property type="entry name" value="Winged helix' DNA-binding domain"/>
    <property type="match status" value="1"/>
</dbReference>
<dbReference type="InterPro" id="IPR011991">
    <property type="entry name" value="ArsR-like_HTH"/>
</dbReference>
<dbReference type="SMART" id="SM00418">
    <property type="entry name" value="HTH_ARSR"/>
    <property type="match status" value="1"/>
</dbReference>
<dbReference type="GO" id="GO:0003700">
    <property type="term" value="F:DNA-binding transcription factor activity"/>
    <property type="evidence" value="ECO:0007669"/>
    <property type="project" value="InterPro"/>
</dbReference>
<keyword evidence="2" id="KW-0238">DNA-binding</keyword>
<dbReference type="InterPro" id="IPR001845">
    <property type="entry name" value="HTH_ArsR_DNA-bd_dom"/>
</dbReference>
<evidence type="ECO:0000313" key="6">
    <source>
        <dbReference type="Proteomes" id="UP000540556"/>
    </source>
</evidence>
<keyword evidence="3" id="KW-0804">Transcription</keyword>
<proteinExistence type="predicted"/>
<dbReference type="Proteomes" id="UP000540556">
    <property type="component" value="Unassembled WGS sequence"/>
</dbReference>
<dbReference type="PRINTS" id="PR00778">
    <property type="entry name" value="HTHARSR"/>
</dbReference>
<organism evidence="5 6">
    <name type="scientific">Gluconacetobacter takamatsuzukensis</name>
    <dbReference type="NCBI Taxonomy" id="1286190"/>
    <lineage>
        <taxon>Bacteria</taxon>
        <taxon>Pseudomonadati</taxon>
        <taxon>Pseudomonadota</taxon>
        <taxon>Alphaproteobacteria</taxon>
        <taxon>Acetobacterales</taxon>
        <taxon>Acetobacteraceae</taxon>
        <taxon>Gluconacetobacter</taxon>
    </lineage>
</organism>
<evidence type="ECO:0000256" key="3">
    <source>
        <dbReference type="ARBA" id="ARBA00023163"/>
    </source>
</evidence>
<dbReference type="RefSeq" id="WP_182950028.1">
    <property type="nucleotide sequence ID" value="NZ_JABEQK010000007.1"/>
</dbReference>
<dbReference type="AlphaFoldDB" id="A0A7W4KEI2"/>
<keyword evidence="1" id="KW-0805">Transcription regulation</keyword>
<keyword evidence="6" id="KW-1185">Reference proteome</keyword>
<dbReference type="GO" id="GO:0003677">
    <property type="term" value="F:DNA binding"/>
    <property type="evidence" value="ECO:0007669"/>
    <property type="project" value="UniProtKB-KW"/>
</dbReference>
<evidence type="ECO:0000313" key="5">
    <source>
        <dbReference type="EMBL" id="MBB2205504.1"/>
    </source>
</evidence>
<evidence type="ECO:0000256" key="1">
    <source>
        <dbReference type="ARBA" id="ARBA00023015"/>
    </source>
</evidence>
<dbReference type="InterPro" id="IPR051011">
    <property type="entry name" value="Metal_resp_trans_reg"/>
</dbReference>
<dbReference type="CDD" id="cd00090">
    <property type="entry name" value="HTH_ARSR"/>
    <property type="match status" value="1"/>
</dbReference>
<name>A0A7W4KEI2_9PROT</name>
<evidence type="ECO:0000256" key="2">
    <source>
        <dbReference type="ARBA" id="ARBA00023125"/>
    </source>
</evidence>
<dbReference type="Pfam" id="PF01022">
    <property type="entry name" value="HTH_5"/>
    <property type="match status" value="1"/>
</dbReference>
<dbReference type="PANTHER" id="PTHR43132:SF2">
    <property type="entry name" value="ARSENICAL RESISTANCE OPERON REPRESSOR ARSR-RELATED"/>
    <property type="match status" value="1"/>
</dbReference>
<feature type="domain" description="HTH arsR-type" evidence="4">
    <location>
        <begin position="5"/>
        <end position="99"/>
    </location>
</feature>
<dbReference type="PROSITE" id="PS50987">
    <property type="entry name" value="HTH_ARSR_2"/>
    <property type="match status" value="1"/>
</dbReference>
<comment type="caution">
    <text evidence="5">The sequence shown here is derived from an EMBL/GenBank/DDBJ whole genome shotgun (WGS) entry which is preliminary data.</text>
</comment>
<dbReference type="EMBL" id="JABEQK010000007">
    <property type="protein sequence ID" value="MBB2205504.1"/>
    <property type="molecule type" value="Genomic_DNA"/>
</dbReference>
<evidence type="ECO:0000259" key="4">
    <source>
        <dbReference type="PROSITE" id="PS50987"/>
    </source>
</evidence>
<reference evidence="5 6" key="1">
    <citation type="submission" date="2020-04" db="EMBL/GenBank/DDBJ databases">
        <title>Description of novel Gluconacetobacter.</title>
        <authorList>
            <person name="Sombolestani A."/>
        </authorList>
    </citation>
    <scope>NUCLEOTIDE SEQUENCE [LARGE SCALE GENOMIC DNA]</scope>
    <source>
        <strain evidence="5 6">LMG 27800</strain>
    </source>
</reference>